<proteinExistence type="predicted"/>
<keyword evidence="3" id="KW-1185">Reference proteome</keyword>
<dbReference type="PANTHER" id="PTHR22834:SF20">
    <property type="entry name" value="SH3 DOMAIN-CONTAINING PROTEIN"/>
    <property type="match status" value="1"/>
</dbReference>
<dbReference type="EMBL" id="BTRK01000004">
    <property type="protein sequence ID" value="GMR48104.1"/>
    <property type="molecule type" value="Genomic_DNA"/>
</dbReference>
<dbReference type="SUPFAM" id="SSF48065">
    <property type="entry name" value="DBL homology domain (DH-domain)"/>
    <property type="match status" value="1"/>
</dbReference>
<dbReference type="Proteomes" id="UP001328107">
    <property type="component" value="Unassembled WGS sequence"/>
</dbReference>
<dbReference type="GO" id="GO:0005737">
    <property type="term" value="C:cytoplasm"/>
    <property type="evidence" value="ECO:0007669"/>
    <property type="project" value="TreeGrafter"/>
</dbReference>
<name>A0AAN5I1B0_9BILA</name>
<dbReference type="PANTHER" id="PTHR22834">
    <property type="entry name" value="NUCLEAR FUSION PROTEIN FUS2"/>
    <property type="match status" value="1"/>
</dbReference>
<sequence length="435" mass="50273">SRQAPPRPPQPSNEAMEILKKRKEIAKGEKMRDSSPLRCCYGREKAFFIVDELISSENSYFLDIMSFVSAINESRMKKSDAEILCGMMGPLIQLSMALHESLSIQREMADSSQLGVGKIFLEYRKSFSQVYSFYFRQLEAAYKIIERPTNDEVMKEVIKAMKSSMPGTSCLEITSTICRPVQRALKYPLLLNELVKTLPLNHADHPKLVEAVKQMSNLASKMNESRRRRELVNKYSTESKKSIGDRISTINLHSLQKKSSRFTTRIGKTIGFIDLPKDSTMDNLLSKLYKVERSSVHFIYYLTVHMKKVQTFLVNEKQLKELYPTLNSSSLLRKTSMIAQNWLMNVNLNVRFVVERAMREIPKKLVQKREDKLLDYYNALKKSSINVTERKREYEALSVQLTYKLPTVIMRVHEALQQAWIVLSDLHKICEGALF</sequence>
<reference evidence="3" key="1">
    <citation type="submission" date="2022-10" db="EMBL/GenBank/DDBJ databases">
        <title>Genome assembly of Pristionchus species.</title>
        <authorList>
            <person name="Yoshida K."/>
            <person name="Sommer R.J."/>
        </authorList>
    </citation>
    <scope>NUCLEOTIDE SEQUENCE [LARGE SCALE GENOMIC DNA]</scope>
    <source>
        <strain evidence="3">RS5460</strain>
    </source>
</reference>
<dbReference type="GO" id="GO:0005085">
    <property type="term" value="F:guanyl-nucleotide exchange factor activity"/>
    <property type="evidence" value="ECO:0007669"/>
    <property type="project" value="InterPro"/>
</dbReference>
<feature type="domain" description="DH" evidence="1">
    <location>
        <begin position="45"/>
        <end position="225"/>
    </location>
</feature>
<organism evidence="2 3">
    <name type="scientific">Pristionchus mayeri</name>
    <dbReference type="NCBI Taxonomy" id="1317129"/>
    <lineage>
        <taxon>Eukaryota</taxon>
        <taxon>Metazoa</taxon>
        <taxon>Ecdysozoa</taxon>
        <taxon>Nematoda</taxon>
        <taxon>Chromadorea</taxon>
        <taxon>Rhabditida</taxon>
        <taxon>Rhabditina</taxon>
        <taxon>Diplogasteromorpha</taxon>
        <taxon>Diplogasteroidea</taxon>
        <taxon>Neodiplogasteridae</taxon>
        <taxon>Pristionchus</taxon>
    </lineage>
</organism>
<gene>
    <name evidence="2" type="ORF">PMAYCL1PPCAC_18299</name>
</gene>
<dbReference type="PROSITE" id="PS50010">
    <property type="entry name" value="DH_2"/>
    <property type="match status" value="1"/>
</dbReference>
<comment type="caution">
    <text evidence="2">The sequence shown here is derived from an EMBL/GenBank/DDBJ whole genome shotgun (WGS) entry which is preliminary data.</text>
</comment>
<evidence type="ECO:0000313" key="3">
    <source>
        <dbReference type="Proteomes" id="UP001328107"/>
    </source>
</evidence>
<evidence type="ECO:0000313" key="2">
    <source>
        <dbReference type="EMBL" id="GMR48104.1"/>
    </source>
</evidence>
<dbReference type="SUPFAM" id="SSF103657">
    <property type="entry name" value="BAR/IMD domain-like"/>
    <property type="match status" value="1"/>
</dbReference>
<dbReference type="InterPro" id="IPR035899">
    <property type="entry name" value="DBL_dom_sf"/>
</dbReference>
<dbReference type="InterPro" id="IPR000219">
    <property type="entry name" value="DH_dom"/>
</dbReference>
<evidence type="ECO:0000259" key="1">
    <source>
        <dbReference type="PROSITE" id="PS50010"/>
    </source>
</evidence>
<feature type="non-terminal residue" evidence="2">
    <location>
        <position position="1"/>
    </location>
</feature>
<dbReference type="InterPro" id="IPR027267">
    <property type="entry name" value="AH/BAR_dom_sf"/>
</dbReference>
<dbReference type="InterPro" id="IPR051492">
    <property type="entry name" value="Dynamin-Rho_GEF"/>
</dbReference>
<dbReference type="SMART" id="SM00325">
    <property type="entry name" value="RhoGEF"/>
    <property type="match status" value="1"/>
</dbReference>
<dbReference type="Pfam" id="PF00621">
    <property type="entry name" value="RhoGEF"/>
    <property type="match status" value="1"/>
</dbReference>
<dbReference type="AlphaFoldDB" id="A0AAN5I1B0"/>
<protein>
    <recommendedName>
        <fullName evidence="1">DH domain-containing protein</fullName>
    </recommendedName>
</protein>
<accession>A0AAN5I1B0</accession>
<dbReference type="Gene3D" id="1.20.900.10">
    <property type="entry name" value="Dbl homology (DH) domain"/>
    <property type="match status" value="1"/>
</dbReference>
<dbReference type="Gene3D" id="1.20.1270.60">
    <property type="entry name" value="Arfaptin homology (AH) domain/BAR domain"/>
    <property type="match status" value="1"/>
</dbReference>